<reference evidence="6" key="1">
    <citation type="submission" date="2015-07" db="EMBL/GenBank/DDBJ databases">
        <title>Adaptation to a free-living lifestyle via gene acquisitions in the diplomonad Trepomonas sp. PC1.</title>
        <authorList>
            <person name="Xu F."/>
            <person name="Jerlstrom-Hultqvist J."/>
            <person name="Kolisko M."/>
            <person name="Simpson A.G.B."/>
            <person name="Roger A.J."/>
            <person name="Svard S.G."/>
            <person name="Andersson J.O."/>
        </authorList>
    </citation>
    <scope>NUCLEOTIDE SEQUENCE</scope>
    <source>
        <strain evidence="6">PC1</strain>
    </source>
</reference>
<dbReference type="PANTHER" id="PTHR13183">
    <property type="entry name" value="AXONEMAL INNER ARM DYNEIN LIGHT CHAIN 28"/>
    <property type="match status" value="1"/>
</dbReference>
<sequence>QSIENQSNTILPQLIKTPQGVVPFETQITREELLELKLHFDQLLHLRSAQNFDICPIRQLIHSELFDEMIREIFLEQEETGILLSRLRDEAQMTISNYQTVYEKTMQQVEQELQIAEAGYYQMQDQQYQLEQQNLELKKQLVGIEKQIKTKIENINNEYDIKKLEKTQEIEFYTKQLNELKEIEREYVSEQIVEEVIL</sequence>
<dbReference type="InterPro" id="IPR019347">
    <property type="entry name" value="Axonemal_dynein_light_chain"/>
</dbReference>
<keyword evidence="2 5" id="KW-0175">Coiled coil</keyword>
<organism evidence="6">
    <name type="scientific">Trepomonas sp. PC1</name>
    <dbReference type="NCBI Taxonomy" id="1076344"/>
    <lineage>
        <taxon>Eukaryota</taxon>
        <taxon>Metamonada</taxon>
        <taxon>Diplomonadida</taxon>
        <taxon>Hexamitidae</taxon>
        <taxon>Hexamitinae</taxon>
        <taxon>Trepomonas</taxon>
    </lineage>
</organism>
<dbReference type="AlphaFoldDB" id="A0A146KHM4"/>
<keyword evidence="1" id="KW-0243">Dynein</keyword>
<comment type="similarity">
    <text evidence="4">Belongs to the inner dynein arm light chain family.</text>
</comment>
<protein>
    <submittedName>
        <fullName evidence="6">Axonemal dynein ligt chain</fullName>
    </submittedName>
</protein>
<accession>A0A146KHM4</accession>
<dbReference type="PANTHER" id="PTHR13183:SF0">
    <property type="entry name" value="AXONEMAL DYNEIN LIGHT INTERMEDIATE POLYPEPTIDE 1"/>
    <property type="match status" value="1"/>
</dbReference>
<evidence type="ECO:0000256" key="2">
    <source>
        <dbReference type="ARBA" id="ARBA00023054"/>
    </source>
</evidence>
<evidence type="ECO:0000256" key="4">
    <source>
        <dbReference type="ARBA" id="ARBA00038114"/>
    </source>
</evidence>
<proteinExistence type="inferred from homology"/>
<feature type="non-terminal residue" evidence="6">
    <location>
        <position position="198"/>
    </location>
</feature>
<name>A0A146KHM4_9EUKA</name>
<dbReference type="Pfam" id="PF10211">
    <property type="entry name" value="Ax_dynein_light"/>
    <property type="match status" value="1"/>
</dbReference>
<dbReference type="GO" id="GO:0045504">
    <property type="term" value="F:dynein heavy chain binding"/>
    <property type="evidence" value="ECO:0007669"/>
    <property type="project" value="TreeGrafter"/>
</dbReference>
<dbReference type="EMBL" id="GDID01000639">
    <property type="protein sequence ID" value="JAP95967.1"/>
    <property type="molecule type" value="Transcribed_RNA"/>
</dbReference>
<evidence type="ECO:0000256" key="1">
    <source>
        <dbReference type="ARBA" id="ARBA00023017"/>
    </source>
</evidence>
<keyword evidence="3" id="KW-0505">Motor protein</keyword>
<evidence type="ECO:0000313" key="6">
    <source>
        <dbReference type="EMBL" id="JAP95967.1"/>
    </source>
</evidence>
<evidence type="ECO:0000256" key="3">
    <source>
        <dbReference type="ARBA" id="ARBA00023175"/>
    </source>
</evidence>
<evidence type="ECO:0000256" key="5">
    <source>
        <dbReference type="SAM" id="Coils"/>
    </source>
</evidence>
<dbReference type="GO" id="GO:0030286">
    <property type="term" value="C:dynein complex"/>
    <property type="evidence" value="ECO:0007669"/>
    <property type="project" value="UniProtKB-KW"/>
</dbReference>
<dbReference type="GO" id="GO:0005930">
    <property type="term" value="C:axoneme"/>
    <property type="evidence" value="ECO:0007669"/>
    <property type="project" value="TreeGrafter"/>
</dbReference>
<gene>
    <name evidence="6" type="ORF">TPC1_10857</name>
</gene>
<feature type="coiled-coil region" evidence="5">
    <location>
        <begin position="163"/>
        <end position="190"/>
    </location>
</feature>
<feature type="non-terminal residue" evidence="6">
    <location>
        <position position="1"/>
    </location>
</feature>